<dbReference type="SUPFAM" id="SSF141571">
    <property type="entry name" value="Pentapeptide repeat-like"/>
    <property type="match status" value="1"/>
</dbReference>
<dbReference type="InterPro" id="IPR051082">
    <property type="entry name" value="Pentapeptide-BTB/POZ_domain"/>
</dbReference>
<evidence type="ECO:0000313" key="1">
    <source>
        <dbReference type="EMBL" id="PTL74427.1"/>
    </source>
</evidence>
<proteinExistence type="predicted"/>
<dbReference type="PANTHER" id="PTHR14136:SF17">
    <property type="entry name" value="BTB_POZ DOMAIN-CONTAINING PROTEIN KCTD9"/>
    <property type="match status" value="1"/>
</dbReference>
<name>A0A2T4UY04_9MICO</name>
<dbReference type="Proteomes" id="UP000241085">
    <property type="component" value="Unassembled WGS sequence"/>
</dbReference>
<evidence type="ECO:0000313" key="2">
    <source>
        <dbReference type="Proteomes" id="UP000241085"/>
    </source>
</evidence>
<sequence>MRAAIPAPRLDPLRLDSLAEGFAGDLGAREHAEGLHFDGVDLTGADLTAVSISECLLSAAVLSGAQLRAASVVESRVERIDVPGFSAARSRWRSVELLGSRLGSAELYESTLEQVRIADCKLGYVNLRGAALRDVLLERCTIDELDLGGATGARVRLVDCDVRSLELGGARLEHLDLRGAELHVLGGLDGLRGAALTELQLSLILPLFAQHFGVQVLG</sequence>
<reference evidence="1 2" key="1">
    <citation type="submission" date="2018-03" db="EMBL/GenBank/DDBJ databases">
        <title>Bacteriophage NCPPB3778 and a type I-E CRISPR drive the evolution of the US Biological Select Agent, Rathayibacter toxicus.</title>
        <authorList>
            <person name="Davis E.W.II."/>
            <person name="Tabima J.F."/>
            <person name="Weisberg A.J."/>
            <person name="Dantas Lopes L."/>
            <person name="Wiseman M.S."/>
            <person name="Wiseman M.S."/>
            <person name="Pupko T."/>
            <person name="Belcher M.S."/>
            <person name="Sechler A.J."/>
            <person name="Tancos M.A."/>
            <person name="Schroeder B.K."/>
            <person name="Murray T.D."/>
            <person name="Luster D.G."/>
            <person name="Schneider W.L."/>
            <person name="Rogers E."/>
            <person name="Andreote F.D."/>
            <person name="Grunwald N.J."/>
            <person name="Putnam M.L."/>
            <person name="Chang J.H."/>
        </authorList>
    </citation>
    <scope>NUCLEOTIDE SEQUENCE [LARGE SCALE GENOMIC DNA]</scope>
    <source>
        <strain evidence="1 2">DSM 15933</strain>
    </source>
</reference>
<dbReference type="RefSeq" id="WP_107575582.1">
    <property type="nucleotide sequence ID" value="NZ_PZPL01000001.1"/>
</dbReference>
<organism evidence="1 2">
    <name type="scientific">Rathayibacter caricis DSM 15933</name>
    <dbReference type="NCBI Taxonomy" id="1328867"/>
    <lineage>
        <taxon>Bacteria</taxon>
        <taxon>Bacillati</taxon>
        <taxon>Actinomycetota</taxon>
        <taxon>Actinomycetes</taxon>
        <taxon>Micrococcales</taxon>
        <taxon>Microbacteriaceae</taxon>
        <taxon>Rathayibacter</taxon>
    </lineage>
</organism>
<dbReference type="EMBL" id="PZPL01000001">
    <property type="protein sequence ID" value="PTL74427.1"/>
    <property type="molecule type" value="Genomic_DNA"/>
</dbReference>
<dbReference type="AlphaFoldDB" id="A0A2T4UY04"/>
<gene>
    <name evidence="1" type="ORF">C1I63_17420</name>
</gene>
<dbReference type="Gene3D" id="2.160.20.80">
    <property type="entry name" value="E3 ubiquitin-protein ligase SopA"/>
    <property type="match status" value="1"/>
</dbReference>
<dbReference type="PANTHER" id="PTHR14136">
    <property type="entry name" value="BTB_POZ DOMAIN-CONTAINING PROTEIN KCTD9"/>
    <property type="match status" value="1"/>
</dbReference>
<comment type="caution">
    <text evidence="1">The sequence shown here is derived from an EMBL/GenBank/DDBJ whole genome shotgun (WGS) entry which is preliminary data.</text>
</comment>
<protein>
    <submittedName>
        <fullName evidence="1">Pentapeptide repeat-containing protein</fullName>
    </submittedName>
</protein>
<keyword evidence="2" id="KW-1185">Reference proteome</keyword>
<dbReference type="InterPro" id="IPR001646">
    <property type="entry name" value="5peptide_repeat"/>
</dbReference>
<dbReference type="Pfam" id="PF00805">
    <property type="entry name" value="Pentapeptide"/>
    <property type="match status" value="1"/>
</dbReference>
<accession>A0A2T4UY04</accession>